<dbReference type="Proteomes" id="UP000467841">
    <property type="component" value="Unassembled WGS sequence"/>
</dbReference>
<evidence type="ECO:0000313" key="1">
    <source>
        <dbReference type="EMBL" id="CAA7014516.1"/>
    </source>
</evidence>
<protein>
    <submittedName>
        <fullName evidence="1">Uncharacterized protein</fullName>
    </submittedName>
</protein>
<keyword evidence="2" id="KW-1185">Reference proteome</keyword>
<evidence type="ECO:0000313" key="2">
    <source>
        <dbReference type="Proteomes" id="UP000467841"/>
    </source>
</evidence>
<reference evidence="1" key="1">
    <citation type="submission" date="2020-01" db="EMBL/GenBank/DDBJ databases">
        <authorList>
            <person name="Mishra B."/>
        </authorList>
    </citation>
    <scope>NUCLEOTIDE SEQUENCE [LARGE SCALE GENOMIC DNA]</scope>
</reference>
<dbReference type="EMBL" id="CACVBM020000111">
    <property type="protein sequence ID" value="CAA7014516.1"/>
    <property type="molecule type" value="Genomic_DNA"/>
</dbReference>
<organism evidence="1 2">
    <name type="scientific">Microthlaspi erraticum</name>
    <dbReference type="NCBI Taxonomy" id="1685480"/>
    <lineage>
        <taxon>Eukaryota</taxon>
        <taxon>Viridiplantae</taxon>
        <taxon>Streptophyta</taxon>
        <taxon>Embryophyta</taxon>
        <taxon>Tracheophyta</taxon>
        <taxon>Spermatophyta</taxon>
        <taxon>Magnoliopsida</taxon>
        <taxon>eudicotyledons</taxon>
        <taxon>Gunneridae</taxon>
        <taxon>Pentapetalae</taxon>
        <taxon>rosids</taxon>
        <taxon>malvids</taxon>
        <taxon>Brassicales</taxon>
        <taxon>Brassicaceae</taxon>
        <taxon>Coluteocarpeae</taxon>
        <taxon>Microthlaspi</taxon>
    </lineage>
</organism>
<gene>
    <name evidence="1" type="ORF">MERR_LOCUS1750</name>
</gene>
<sequence>MSNDKDNFNVSHLTAGLVKAVKNKLENLAGEHSDVLENVTPKIRRRVEVLREIQFLTAYTEMNSEQSWKTRPYMIEGRMKETSPSGDSVTTSLANFRPESVVKLTERKMFV</sequence>
<dbReference type="OrthoDB" id="1112972at2759"/>
<proteinExistence type="predicted"/>
<accession>A0A6D2HIB1</accession>
<dbReference type="AlphaFoldDB" id="A0A6D2HIB1"/>
<name>A0A6D2HIB1_9BRAS</name>
<comment type="caution">
    <text evidence="1">The sequence shown here is derived from an EMBL/GenBank/DDBJ whole genome shotgun (WGS) entry which is preliminary data.</text>
</comment>